<dbReference type="GO" id="GO:0008765">
    <property type="term" value="F:UDP-N-acetylmuramoylalanyl-D-glutamate-2,6-diaminopimelate ligase activity"/>
    <property type="evidence" value="ECO:0007669"/>
    <property type="project" value="UniProtKB-EC"/>
</dbReference>
<evidence type="ECO:0000256" key="1">
    <source>
        <dbReference type="ARBA" id="ARBA00005898"/>
    </source>
</evidence>
<gene>
    <name evidence="5" type="ORF">MNBD_IGNAVI01-2859</name>
</gene>
<dbReference type="Pfam" id="PF02875">
    <property type="entry name" value="Mur_ligase_C"/>
    <property type="match status" value="1"/>
</dbReference>
<dbReference type="GO" id="GO:0008360">
    <property type="term" value="P:regulation of cell shape"/>
    <property type="evidence" value="ECO:0007669"/>
    <property type="project" value="InterPro"/>
</dbReference>
<feature type="domain" description="Mur ligase N-terminal catalytic" evidence="2">
    <location>
        <begin position="24"/>
        <end position="100"/>
    </location>
</feature>
<dbReference type="SUPFAM" id="SSF63418">
    <property type="entry name" value="MurE/MurF N-terminal domain"/>
    <property type="match status" value="1"/>
</dbReference>
<dbReference type="SUPFAM" id="SSF53623">
    <property type="entry name" value="MurD-like peptide ligases, catalytic domain"/>
    <property type="match status" value="1"/>
</dbReference>
<dbReference type="InterPro" id="IPR000713">
    <property type="entry name" value="Mur_ligase_N"/>
</dbReference>
<dbReference type="InterPro" id="IPR035911">
    <property type="entry name" value="MurE/MurF_N"/>
</dbReference>
<accession>A0A3B1C4Z2</accession>
<dbReference type="GO" id="GO:0051301">
    <property type="term" value="P:cell division"/>
    <property type="evidence" value="ECO:0007669"/>
    <property type="project" value="InterPro"/>
</dbReference>
<feature type="domain" description="Mur ligase C-terminal" evidence="3">
    <location>
        <begin position="337"/>
        <end position="463"/>
    </location>
</feature>
<dbReference type="Gene3D" id="3.90.190.20">
    <property type="entry name" value="Mur ligase, C-terminal domain"/>
    <property type="match status" value="1"/>
</dbReference>
<dbReference type="NCBIfam" id="NF001126">
    <property type="entry name" value="PRK00139.1-4"/>
    <property type="match status" value="1"/>
</dbReference>
<dbReference type="InterPro" id="IPR005761">
    <property type="entry name" value="UDP-N-AcMur-Glu-dNH2Pim_ligase"/>
</dbReference>
<dbReference type="Pfam" id="PF08245">
    <property type="entry name" value="Mur_ligase_M"/>
    <property type="match status" value="1"/>
</dbReference>
<evidence type="ECO:0000313" key="5">
    <source>
        <dbReference type="EMBL" id="VAX17950.1"/>
    </source>
</evidence>
<proteinExistence type="inferred from homology"/>
<evidence type="ECO:0000259" key="2">
    <source>
        <dbReference type="Pfam" id="PF01225"/>
    </source>
</evidence>
<comment type="similarity">
    <text evidence="1">Belongs to the MurCDEF family. MurE subfamily.</text>
</comment>
<dbReference type="PANTHER" id="PTHR23135">
    <property type="entry name" value="MUR LIGASE FAMILY MEMBER"/>
    <property type="match status" value="1"/>
</dbReference>
<dbReference type="Pfam" id="PF01225">
    <property type="entry name" value="Mur_ligase"/>
    <property type="match status" value="1"/>
</dbReference>
<dbReference type="GO" id="GO:0005737">
    <property type="term" value="C:cytoplasm"/>
    <property type="evidence" value="ECO:0007669"/>
    <property type="project" value="InterPro"/>
</dbReference>
<dbReference type="PANTHER" id="PTHR23135:SF4">
    <property type="entry name" value="UDP-N-ACETYLMURAMOYL-L-ALANYL-D-GLUTAMATE--2,6-DIAMINOPIMELATE LIGASE MURE HOMOLOG, CHLOROPLASTIC"/>
    <property type="match status" value="1"/>
</dbReference>
<protein>
    <submittedName>
        <fullName evidence="5">UDP-N-acetylmuramoylalanyl-D-glutamate--2,6-diaminopimelate ligase</fullName>
        <ecNumber evidence="5">6.3.2.13</ecNumber>
    </submittedName>
</protein>
<feature type="domain" description="Mur ligase central" evidence="4">
    <location>
        <begin position="115"/>
        <end position="314"/>
    </location>
</feature>
<dbReference type="SUPFAM" id="SSF53244">
    <property type="entry name" value="MurD-like peptide ligases, peptide-binding domain"/>
    <property type="match status" value="1"/>
</dbReference>
<dbReference type="InterPro" id="IPR036565">
    <property type="entry name" value="Mur-like_cat_sf"/>
</dbReference>
<dbReference type="GO" id="GO:0005524">
    <property type="term" value="F:ATP binding"/>
    <property type="evidence" value="ECO:0007669"/>
    <property type="project" value="InterPro"/>
</dbReference>
<evidence type="ECO:0000259" key="4">
    <source>
        <dbReference type="Pfam" id="PF08245"/>
    </source>
</evidence>
<keyword evidence="5" id="KW-0436">Ligase</keyword>
<organism evidence="5">
    <name type="scientific">hydrothermal vent metagenome</name>
    <dbReference type="NCBI Taxonomy" id="652676"/>
    <lineage>
        <taxon>unclassified sequences</taxon>
        <taxon>metagenomes</taxon>
        <taxon>ecological metagenomes</taxon>
    </lineage>
</organism>
<dbReference type="EC" id="6.3.2.13" evidence="5"/>
<dbReference type="NCBIfam" id="TIGR01085">
    <property type="entry name" value="murE"/>
    <property type="match status" value="1"/>
</dbReference>
<dbReference type="Gene3D" id="3.40.1190.10">
    <property type="entry name" value="Mur-like, catalytic domain"/>
    <property type="match status" value="1"/>
</dbReference>
<reference evidence="5" key="1">
    <citation type="submission" date="2018-06" db="EMBL/GenBank/DDBJ databases">
        <authorList>
            <person name="Zhirakovskaya E."/>
        </authorList>
    </citation>
    <scope>NUCLEOTIDE SEQUENCE</scope>
</reference>
<dbReference type="InterPro" id="IPR004101">
    <property type="entry name" value="Mur_ligase_C"/>
</dbReference>
<dbReference type="Gene3D" id="3.40.1390.10">
    <property type="entry name" value="MurE/MurF, N-terminal domain"/>
    <property type="match status" value="1"/>
</dbReference>
<dbReference type="EMBL" id="UOGD01000088">
    <property type="protein sequence ID" value="VAX17950.1"/>
    <property type="molecule type" value="Genomic_DNA"/>
</dbReference>
<evidence type="ECO:0000259" key="3">
    <source>
        <dbReference type="Pfam" id="PF02875"/>
    </source>
</evidence>
<dbReference type="InterPro" id="IPR013221">
    <property type="entry name" value="Mur_ligase_cen"/>
</dbReference>
<dbReference type="AlphaFoldDB" id="A0A3B1C4Z2"/>
<dbReference type="InterPro" id="IPR036615">
    <property type="entry name" value="Mur_ligase_C_dom_sf"/>
</dbReference>
<name>A0A3B1C4Z2_9ZZZZ</name>
<dbReference type="HAMAP" id="MF_00208">
    <property type="entry name" value="MurE"/>
    <property type="match status" value="1"/>
</dbReference>
<sequence length="490" mass="54252">MKLDQLINSVQVVSVIGAPEFMEVNNITNNSAEVNNKSVFVAIRGFKTDGRKFIPDAISRGVKAVVMEDDSETPDALFLQNDVVKIVVDNSRRAFAELSCNLYGNPSRELKLIGITGSNGKTTTAFYIKNILETAGYKTGLLGTISNYIGDTKIESTLTTPESNKINQYMREMADANYTHCVMEVSSHALSLDRVHGLDFDYAVFTNITSDHLDFHSDFDHYLEAKKILFDSMKPSGKIIFNKDDEHWHQLLKDNQCELFSYGTVDDALFLISNVQFDLNGTSFDLSYLQNSYKVSTKLIGKFNSYNATAAAAVGLLEGVTPEKVLEGIETTPQVPGRFEVVSKGSKKVIVDYSHTADSLQKALESVHHIVKGERPIYTVFGCGGDRDKFKRPIMGTIASELSDKVYVTSDNPRSEDPLKIIEDIMEGIGDSGVVVDPDREEAIKNAICDSEDNAVILIAGKGHEDYQIINGVKSHFSDKEIAIKYLEEC</sequence>